<sequence length="207" mass="22492">MNVLDVRRWSRRLDKTGWKMTVSYASVFTPMAAELPPDTDVDAIVLDLADNHVAAPESKNQDELAEIAAQARAHGIDLNIVVVKGNPGRDSDMRDLATTLGKSEHGTVVVFSDDWVGTYSDSINRARLEWAEDTAKYHGGHTATAAQIFVDRLETPEKVSWTAITGVLLAGLVLTIGGLYYIKSRRASREQAAAAADVPPNPPVPSR</sequence>
<keyword evidence="1" id="KW-0472">Membrane</keyword>
<protein>
    <submittedName>
        <fullName evidence="2">Uncharacterized protein</fullName>
    </submittedName>
</protein>
<comment type="caution">
    <text evidence="2">The sequence shown here is derived from an EMBL/GenBank/DDBJ whole genome shotgun (WGS) entry which is preliminary data.</text>
</comment>
<accession>A0ABU1X7M8</accession>
<dbReference type="Proteomes" id="UP001251217">
    <property type="component" value="Unassembled WGS sequence"/>
</dbReference>
<keyword evidence="3" id="KW-1185">Reference proteome</keyword>
<evidence type="ECO:0000256" key="1">
    <source>
        <dbReference type="SAM" id="Phobius"/>
    </source>
</evidence>
<dbReference type="Pfam" id="PF20381">
    <property type="entry name" value="Rv1476"/>
    <property type="match status" value="1"/>
</dbReference>
<gene>
    <name evidence="2" type="ORF">J2W56_000278</name>
</gene>
<dbReference type="EMBL" id="JAVDWW010000001">
    <property type="protein sequence ID" value="MDR7166560.1"/>
    <property type="molecule type" value="Genomic_DNA"/>
</dbReference>
<keyword evidence="1" id="KW-0812">Transmembrane</keyword>
<dbReference type="RefSeq" id="WP_245660991.1">
    <property type="nucleotide sequence ID" value="NZ_JAVDWW010000001.1"/>
</dbReference>
<dbReference type="InterPro" id="IPR046498">
    <property type="entry name" value="Rv1476-like"/>
</dbReference>
<reference evidence="2 3" key="1">
    <citation type="submission" date="2023-07" db="EMBL/GenBank/DDBJ databases">
        <title>Sorghum-associated microbial communities from plants grown in Nebraska, USA.</title>
        <authorList>
            <person name="Schachtman D."/>
        </authorList>
    </citation>
    <scope>NUCLEOTIDE SEQUENCE [LARGE SCALE GENOMIC DNA]</scope>
    <source>
        <strain evidence="2 3">4272</strain>
    </source>
</reference>
<evidence type="ECO:0000313" key="2">
    <source>
        <dbReference type="EMBL" id="MDR7166560.1"/>
    </source>
</evidence>
<evidence type="ECO:0000313" key="3">
    <source>
        <dbReference type="Proteomes" id="UP001251217"/>
    </source>
</evidence>
<keyword evidence="1" id="KW-1133">Transmembrane helix</keyword>
<proteinExistence type="predicted"/>
<feature type="transmembrane region" description="Helical" evidence="1">
    <location>
        <begin position="161"/>
        <end position="182"/>
    </location>
</feature>
<organism evidence="2 3">
    <name type="scientific">Nocardia kruczakiae</name>
    <dbReference type="NCBI Taxonomy" id="261477"/>
    <lineage>
        <taxon>Bacteria</taxon>
        <taxon>Bacillati</taxon>
        <taxon>Actinomycetota</taxon>
        <taxon>Actinomycetes</taxon>
        <taxon>Mycobacteriales</taxon>
        <taxon>Nocardiaceae</taxon>
        <taxon>Nocardia</taxon>
    </lineage>
</organism>
<name>A0ABU1X7M8_9NOCA</name>